<dbReference type="GO" id="GO:0016491">
    <property type="term" value="F:oxidoreductase activity"/>
    <property type="evidence" value="ECO:0007669"/>
    <property type="project" value="InterPro"/>
</dbReference>
<dbReference type="Proteomes" id="UP000019027">
    <property type="component" value="Chromosome"/>
</dbReference>
<dbReference type="OrthoDB" id="100896at2157"/>
<evidence type="ECO:0000313" key="3">
    <source>
        <dbReference type="Proteomes" id="UP000019027"/>
    </source>
</evidence>
<dbReference type="HOGENOM" id="CLU_1792224_0_0_2"/>
<dbReference type="KEGG" id="ths:TES1_0016"/>
<dbReference type="STRING" id="582419.TES1_0016"/>
<dbReference type="Pfam" id="PF02915">
    <property type="entry name" value="Rubrerythrin"/>
    <property type="match status" value="1"/>
</dbReference>
<dbReference type="InterPro" id="IPR003251">
    <property type="entry name" value="Rr_diiron-bd_dom"/>
</dbReference>
<organism evidence="2 3">
    <name type="scientific">Thermococcus paralvinellae</name>
    <dbReference type="NCBI Taxonomy" id="582419"/>
    <lineage>
        <taxon>Archaea</taxon>
        <taxon>Methanobacteriati</taxon>
        <taxon>Methanobacteriota</taxon>
        <taxon>Thermococci</taxon>
        <taxon>Thermococcales</taxon>
        <taxon>Thermococcaceae</taxon>
        <taxon>Thermococcus</taxon>
    </lineage>
</organism>
<dbReference type="EMBL" id="CP006965">
    <property type="protein sequence ID" value="AHF79415.1"/>
    <property type="molecule type" value="Genomic_DNA"/>
</dbReference>
<evidence type="ECO:0000259" key="1">
    <source>
        <dbReference type="Pfam" id="PF02915"/>
    </source>
</evidence>
<dbReference type="RefSeq" id="WP_042679084.1">
    <property type="nucleotide sequence ID" value="NZ_CP006965.1"/>
</dbReference>
<dbReference type="GO" id="GO:0046872">
    <property type="term" value="F:metal ion binding"/>
    <property type="evidence" value="ECO:0007669"/>
    <property type="project" value="InterPro"/>
</dbReference>
<evidence type="ECO:0000313" key="2">
    <source>
        <dbReference type="EMBL" id="AHF79415.1"/>
    </source>
</evidence>
<reference evidence="2 3" key="1">
    <citation type="journal article" date="2014" name="Int. J. Syst. Evol. Microbiol.">
        <title>Thermococcus paralvinellae sp. nov. and Thermococcus cleftensis sp. nov. of hyperthermophilic heterotrophs from deep-sea hydrothermal vents.</title>
        <authorList>
            <person name="Hensley S.A."/>
            <person name="Jung J.H."/>
            <person name="Park C.S."/>
            <person name="Holden J.F."/>
        </authorList>
    </citation>
    <scope>NUCLEOTIDE SEQUENCE [LARGE SCALE GENOMIC DNA]</scope>
    <source>
        <strain evidence="2 3">ES1</strain>
    </source>
</reference>
<feature type="domain" description="Rubrerythrin diiron-binding" evidence="1">
    <location>
        <begin position="6"/>
        <end position="137"/>
    </location>
</feature>
<protein>
    <recommendedName>
        <fullName evidence="1">Rubrerythrin diiron-binding domain-containing protein</fullName>
    </recommendedName>
</protein>
<proteinExistence type="predicted"/>
<name>W0I4Q5_9EURY</name>
<dbReference type="InterPro" id="IPR009078">
    <property type="entry name" value="Ferritin-like_SF"/>
</dbReference>
<dbReference type="SUPFAM" id="SSF47240">
    <property type="entry name" value="Ferritin-like"/>
    <property type="match status" value="1"/>
</dbReference>
<dbReference type="InterPro" id="IPR012347">
    <property type="entry name" value="Ferritin-like"/>
</dbReference>
<dbReference type="GeneID" id="24906289"/>
<accession>W0I4Q5</accession>
<keyword evidence="3" id="KW-1185">Reference proteome</keyword>
<dbReference type="Gene3D" id="1.20.1260.10">
    <property type="match status" value="1"/>
</dbReference>
<dbReference type="AlphaFoldDB" id="W0I4Q5"/>
<gene>
    <name evidence="2" type="ORF">TES1_0016</name>
</gene>
<sequence length="149" mass="17755">MNIHKLLKKIIEQENELYNLYKLGETFAVYENPQLAEHFNWLASEELRHRNTIQTFLEEKTLENTKVIDYLDALSIEPYFTDERAEPADLEDLILEALIREKHSYELFQKLSEILEGSLSQIFRMMSHEELKHAYVLKLMYEMVDQQSG</sequence>